<keyword evidence="3" id="KW-1185">Reference proteome</keyword>
<feature type="transmembrane region" description="Helical" evidence="1">
    <location>
        <begin position="86"/>
        <end position="105"/>
    </location>
</feature>
<feature type="transmembrane region" description="Helical" evidence="1">
    <location>
        <begin position="125"/>
        <end position="148"/>
    </location>
</feature>
<name>A0A9W4KHN4_9EURO</name>
<keyword evidence="1" id="KW-0812">Transmembrane</keyword>
<evidence type="ECO:0000313" key="2">
    <source>
        <dbReference type="EMBL" id="CAG8905231.1"/>
    </source>
</evidence>
<accession>A0A9W4KHN4</accession>
<protein>
    <submittedName>
        <fullName evidence="2">Uncharacterized protein</fullName>
    </submittedName>
</protein>
<evidence type="ECO:0000256" key="1">
    <source>
        <dbReference type="SAM" id="Phobius"/>
    </source>
</evidence>
<gene>
    <name evidence="2" type="ORF">PEGY_LOCUS8082</name>
</gene>
<dbReference type="PANTHER" id="PTHR35043">
    <property type="entry name" value="TRANSCRIPTION FACTOR DOMAIN-CONTAINING PROTEIN"/>
    <property type="match status" value="1"/>
</dbReference>
<reference evidence="2" key="1">
    <citation type="submission" date="2021-07" db="EMBL/GenBank/DDBJ databases">
        <authorList>
            <person name="Branca A.L. A."/>
        </authorList>
    </citation>
    <scope>NUCLEOTIDE SEQUENCE</scope>
</reference>
<dbReference type="AlphaFoldDB" id="A0A9W4KHN4"/>
<keyword evidence="1" id="KW-1133">Transmembrane helix</keyword>
<comment type="caution">
    <text evidence="2">The sequence shown here is derived from an EMBL/GenBank/DDBJ whole genome shotgun (WGS) entry which is preliminary data.</text>
</comment>
<keyword evidence="1" id="KW-0472">Membrane</keyword>
<sequence length="186" mass="21215">MSGHHITIKAVRHPSAEDLIYMANAGPLGFGPKYSIWIPHDAIHRDALRKVPGYVMSMASLFALVLFGAAHCVALNFEFPTALERLFWRLSSVVTAVAMPFAYFLDQILDPIWLKVFKMENQPRILELIERALMVLIVVVFILARLFITVEVIRSLAFSSSRCLYKYLDSEHSTRWLSVVSEIYID</sequence>
<dbReference type="EMBL" id="CAJVRC010000887">
    <property type="protein sequence ID" value="CAG8905231.1"/>
    <property type="molecule type" value="Genomic_DNA"/>
</dbReference>
<proteinExistence type="predicted"/>
<organism evidence="2 3">
    <name type="scientific">Penicillium egyptiacum</name>
    <dbReference type="NCBI Taxonomy" id="1303716"/>
    <lineage>
        <taxon>Eukaryota</taxon>
        <taxon>Fungi</taxon>
        <taxon>Dikarya</taxon>
        <taxon>Ascomycota</taxon>
        <taxon>Pezizomycotina</taxon>
        <taxon>Eurotiomycetes</taxon>
        <taxon>Eurotiomycetidae</taxon>
        <taxon>Eurotiales</taxon>
        <taxon>Aspergillaceae</taxon>
        <taxon>Penicillium</taxon>
    </lineage>
</organism>
<feature type="transmembrane region" description="Helical" evidence="1">
    <location>
        <begin position="54"/>
        <end position="74"/>
    </location>
</feature>
<dbReference type="Proteomes" id="UP001154252">
    <property type="component" value="Unassembled WGS sequence"/>
</dbReference>
<dbReference type="PANTHER" id="PTHR35043:SF7">
    <property type="entry name" value="TRANSCRIPTION FACTOR DOMAIN-CONTAINING PROTEIN"/>
    <property type="match status" value="1"/>
</dbReference>
<dbReference type="OrthoDB" id="9451547at2759"/>
<evidence type="ECO:0000313" key="3">
    <source>
        <dbReference type="Proteomes" id="UP001154252"/>
    </source>
</evidence>